<dbReference type="PROSITE" id="PS00211">
    <property type="entry name" value="ABC_TRANSPORTER_1"/>
    <property type="match status" value="1"/>
</dbReference>
<comment type="subcellular location">
    <subcellularLocation>
        <location evidence="1">Cell membrane</location>
        <topology evidence="1">Multi-pass membrane protein</topology>
    </subcellularLocation>
</comment>
<evidence type="ECO:0000256" key="5">
    <source>
        <dbReference type="ARBA" id="ARBA00022840"/>
    </source>
</evidence>
<gene>
    <name evidence="14" type="ORF">GCM10007359_14710</name>
</gene>
<feature type="transmembrane region" description="Helical" evidence="11">
    <location>
        <begin position="60"/>
        <end position="86"/>
    </location>
</feature>
<keyword evidence="6 11" id="KW-1133">Transmembrane helix</keyword>
<dbReference type="PROSITE" id="PS50929">
    <property type="entry name" value="ABC_TM1F"/>
    <property type="match status" value="1"/>
</dbReference>
<dbReference type="GO" id="GO:0140359">
    <property type="term" value="F:ABC-type transporter activity"/>
    <property type="evidence" value="ECO:0007669"/>
    <property type="project" value="InterPro"/>
</dbReference>
<keyword evidence="15" id="KW-1185">Reference proteome</keyword>
<dbReference type="SMART" id="SM00382">
    <property type="entry name" value="AAA"/>
    <property type="match status" value="1"/>
</dbReference>
<keyword evidence="5 14" id="KW-0067">ATP-binding</keyword>
<evidence type="ECO:0000313" key="15">
    <source>
        <dbReference type="Proteomes" id="UP000600171"/>
    </source>
</evidence>
<protein>
    <recommendedName>
        <fullName evidence="10">Fatty acid ABC transporter ATP-binding/permease protein</fullName>
    </recommendedName>
</protein>
<name>A0A917IUC6_9MICC</name>
<dbReference type="SUPFAM" id="SSF52540">
    <property type="entry name" value="P-loop containing nucleoside triphosphate hydrolases"/>
    <property type="match status" value="1"/>
</dbReference>
<accession>A0A917IUC6</accession>
<dbReference type="PANTHER" id="PTHR24221">
    <property type="entry name" value="ATP-BINDING CASSETTE SUB-FAMILY B"/>
    <property type="match status" value="1"/>
</dbReference>
<organism evidence="14 15">
    <name type="scientific">Rothia aerolata</name>
    <dbReference type="NCBI Taxonomy" id="1812262"/>
    <lineage>
        <taxon>Bacteria</taxon>
        <taxon>Bacillati</taxon>
        <taxon>Actinomycetota</taxon>
        <taxon>Actinomycetes</taxon>
        <taxon>Micrococcales</taxon>
        <taxon>Micrococcaceae</taxon>
        <taxon>Rothia</taxon>
    </lineage>
</organism>
<dbReference type="Gene3D" id="3.40.50.300">
    <property type="entry name" value="P-loop containing nucleotide triphosphate hydrolases"/>
    <property type="match status" value="1"/>
</dbReference>
<evidence type="ECO:0000256" key="9">
    <source>
        <dbReference type="ARBA" id="ARBA00061644"/>
    </source>
</evidence>
<comment type="caution">
    <text evidence="14">The sequence shown here is derived from an EMBL/GenBank/DDBJ whole genome shotgun (WGS) entry which is preliminary data.</text>
</comment>
<comment type="similarity">
    <text evidence="9">Belongs to the ABC transporter superfamily. Lipid exporter (TC 3.A.1.106) family.</text>
</comment>
<dbReference type="InterPro" id="IPR039421">
    <property type="entry name" value="Type_1_exporter"/>
</dbReference>
<feature type="transmembrane region" description="Helical" evidence="11">
    <location>
        <begin position="21"/>
        <end position="40"/>
    </location>
</feature>
<proteinExistence type="inferred from homology"/>
<dbReference type="SUPFAM" id="SSF90123">
    <property type="entry name" value="ABC transporter transmembrane region"/>
    <property type="match status" value="1"/>
</dbReference>
<dbReference type="PROSITE" id="PS50893">
    <property type="entry name" value="ABC_TRANSPORTER_2"/>
    <property type="match status" value="1"/>
</dbReference>
<feature type="domain" description="ABC transporter" evidence="12">
    <location>
        <begin position="352"/>
        <end position="586"/>
    </location>
</feature>
<sequence>MKSVLRILQATRELNRYYLGIIVCAVLTSATALLSPFIIKGATDTVVAYLGGDQSRGVDVIIWFAVAYLAAQLFNTLFSNIGGYLGDVMSQKMRTMLSVRYFEKLLVLPLSYFDEELTGTIISRLNRTIMEITRFIQMFSNTFASLLITTVSVLVISGIYYWPLAVLLIIIFPVYFWLTSRTSVKWQVWEGEKNKDIDVASGRFNEVIGQIRVVKSFGQERRELGLFRKLFFRTVGTTAQQSRYWHKMDIYRLAFLNIVFFILYLIIFVRTMNGDFSIGDMVLLIQLMGMAVQPITSLSWVVDASQRAIAGSKDYFEVMERPVDARALELTRGEESAQKPREIRAEVGEELIRFNNVTFGYEGEDDVLHGIDLSIKRGEKIAFVGESGGGKSTLMALLEGLYDPRSGSVTVDGMDIVDGDLEQLRSQIGMVFQDASLFSGTIAENISYARPNASEKEIREAAIKANADKFIRGFKDGYQSIIGERGLKLSGGQKQRVSVARAILKDAPILILDEATSALDTKAERAVQKGLDELMEGRTSLIIAHRLSTISAVDRIVTLRDGRIDEVGTPAELAVSGGIYAELLGLQSGSKADKKRLKNFDIVG</sequence>
<dbReference type="InterPro" id="IPR017871">
    <property type="entry name" value="ABC_transporter-like_CS"/>
</dbReference>
<dbReference type="InterPro" id="IPR003593">
    <property type="entry name" value="AAA+_ATPase"/>
</dbReference>
<dbReference type="PANTHER" id="PTHR24221:SF646">
    <property type="entry name" value="HAEMOLYSIN SECRETION ATP-BINDING PROTEIN"/>
    <property type="match status" value="1"/>
</dbReference>
<dbReference type="GO" id="GO:0005886">
    <property type="term" value="C:plasma membrane"/>
    <property type="evidence" value="ECO:0007669"/>
    <property type="project" value="UniProtKB-SubCell"/>
</dbReference>
<evidence type="ECO:0000256" key="7">
    <source>
        <dbReference type="ARBA" id="ARBA00023136"/>
    </source>
</evidence>
<dbReference type="RefSeq" id="WP_188359719.1">
    <property type="nucleotide sequence ID" value="NZ_BMDC01000002.1"/>
</dbReference>
<evidence type="ECO:0000256" key="11">
    <source>
        <dbReference type="SAM" id="Phobius"/>
    </source>
</evidence>
<feature type="domain" description="ABC transmembrane type-1" evidence="13">
    <location>
        <begin position="19"/>
        <end position="307"/>
    </location>
</feature>
<evidence type="ECO:0000256" key="3">
    <source>
        <dbReference type="ARBA" id="ARBA00022692"/>
    </source>
</evidence>
<keyword evidence="7 11" id="KW-0472">Membrane</keyword>
<evidence type="ECO:0000256" key="8">
    <source>
        <dbReference type="ARBA" id="ARBA00055053"/>
    </source>
</evidence>
<dbReference type="InterPro" id="IPR027417">
    <property type="entry name" value="P-loop_NTPase"/>
</dbReference>
<dbReference type="EMBL" id="BMDC01000002">
    <property type="protein sequence ID" value="GGH63434.1"/>
    <property type="molecule type" value="Genomic_DNA"/>
</dbReference>
<dbReference type="Pfam" id="PF00005">
    <property type="entry name" value="ABC_tran"/>
    <property type="match status" value="1"/>
</dbReference>
<evidence type="ECO:0000256" key="10">
    <source>
        <dbReference type="ARBA" id="ARBA00071747"/>
    </source>
</evidence>
<comment type="function">
    <text evidence="8">ABC transporter involved in fatty acid import. Transmembrane domains (TMD) form a pore in the membrane and the ATP-binding domain (NBD) is responsible for energy generation.</text>
</comment>
<dbReference type="Pfam" id="PF00664">
    <property type="entry name" value="ABC_membrane"/>
    <property type="match status" value="1"/>
</dbReference>
<dbReference type="Proteomes" id="UP000600171">
    <property type="component" value="Unassembled WGS sequence"/>
</dbReference>
<evidence type="ECO:0000256" key="1">
    <source>
        <dbReference type="ARBA" id="ARBA00004651"/>
    </source>
</evidence>
<keyword evidence="4" id="KW-0547">Nucleotide-binding</keyword>
<dbReference type="CDD" id="cd07346">
    <property type="entry name" value="ABC_6TM_exporters"/>
    <property type="match status" value="1"/>
</dbReference>
<dbReference type="GO" id="GO:0034040">
    <property type="term" value="F:ATPase-coupled lipid transmembrane transporter activity"/>
    <property type="evidence" value="ECO:0007669"/>
    <property type="project" value="TreeGrafter"/>
</dbReference>
<feature type="transmembrane region" description="Helical" evidence="11">
    <location>
        <begin position="160"/>
        <end position="178"/>
    </location>
</feature>
<dbReference type="InterPro" id="IPR036640">
    <property type="entry name" value="ABC1_TM_sf"/>
</dbReference>
<dbReference type="InterPro" id="IPR003439">
    <property type="entry name" value="ABC_transporter-like_ATP-bd"/>
</dbReference>
<dbReference type="AlphaFoldDB" id="A0A917IUC6"/>
<reference evidence="14 15" key="1">
    <citation type="journal article" date="2014" name="Int. J. Syst. Evol. Microbiol.">
        <title>Complete genome sequence of Corynebacterium casei LMG S-19264T (=DSM 44701T), isolated from a smear-ripened cheese.</title>
        <authorList>
            <consortium name="US DOE Joint Genome Institute (JGI-PGF)"/>
            <person name="Walter F."/>
            <person name="Albersmeier A."/>
            <person name="Kalinowski J."/>
            <person name="Ruckert C."/>
        </authorList>
    </citation>
    <scope>NUCLEOTIDE SEQUENCE [LARGE SCALE GENOMIC DNA]</scope>
    <source>
        <strain evidence="14 15">CCM 8669</strain>
    </source>
</reference>
<dbReference type="FunFam" id="3.40.50.300:FF:000287">
    <property type="entry name" value="Multidrug ABC transporter ATP-binding protein"/>
    <property type="match status" value="1"/>
</dbReference>
<evidence type="ECO:0000256" key="4">
    <source>
        <dbReference type="ARBA" id="ARBA00022741"/>
    </source>
</evidence>
<keyword evidence="2" id="KW-0813">Transport</keyword>
<evidence type="ECO:0000313" key="14">
    <source>
        <dbReference type="EMBL" id="GGH63434.1"/>
    </source>
</evidence>
<evidence type="ECO:0000259" key="12">
    <source>
        <dbReference type="PROSITE" id="PS50893"/>
    </source>
</evidence>
<dbReference type="Gene3D" id="1.20.1560.10">
    <property type="entry name" value="ABC transporter type 1, transmembrane domain"/>
    <property type="match status" value="1"/>
</dbReference>
<evidence type="ECO:0000256" key="6">
    <source>
        <dbReference type="ARBA" id="ARBA00022989"/>
    </source>
</evidence>
<keyword evidence="3 11" id="KW-0812">Transmembrane</keyword>
<feature type="transmembrane region" description="Helical" evidence="11">
    <location>
        <begin position="250"/>
        <end position="269"/>
    </location>
</feature>
<dbReference type="GO" id="GO:0016887">
    <property type="term" value="F:ATP hydrolysis activity"/>
    <property type="evidence" value="ECO:0007669"/>
    <property type="project" value="InterPro"/>
</dbReference>
<evidence type="ECO:0000256" key="2">
    <source>
        <dbReference type="ARBA" id="ARBA00022448"/>
    </source>
</evidence>
<dbReference type="InterPro" id="IPR011527">
    <property type="entry name" value="ABC1_TM_dom"/>
</dbReference>
<feature type="transmembrane region" description="Helical" evidence="11">
    <location>
        <begin position="135"/>
        <end position="154"/>
    </location>
</feature>
<evidence type="ECO:0000259" key="13">
    <source>
        <dbReference type="PROSITE" id="PS50929"/>
    </source>
</evidence>
<dbReference type="GO" id="GO:0005524">
    <property type="term" value="F:ATP binding"/>
    <property type="evidence" value="ECO:0007669"/>
    <property type="project" value="UniProtKB-KW"/>
</dbReference>